<evidence type="ECO:0000256" key="4">
    <source>
        <dbReference type="ARBA" id="ARBA00022692"/>
    </source>
</evidence>
<dbReference type="SUPFAM" id="SSF103473">
    <property type="entry name" value="MFS general substrate transporter"/>
    <property type="match status" value="1"/>
</dbReference>
<sequence>MYSNEHNAPATVVKPQTTNKFVYVLTFFSAIGGFLFGYDTGVVSGAMIILKQKFALNNLWQELIVAITVGFAALFAFMGGPLNTWLGRRKVIMFASVVFTVGSIVLALASGKEMLLCGRAVVGVGIGLASMTVPMYIAEVSPSNVRGRLVSINNLFITGGQFVASCVDGAFSSDVEDGWRYMLGLAAIPATIQFIGFIFLPESPRWLIQKHKEDLAIRSLQKIISDESDIRREFEKIKTSMLEEQTQGKTGKVTLTRLFSDISVRRAIMVGCALQLFQQISGINTVMYYSATIIQMSGVRNNTLAIWLAAVTAFVNFCFTIVGVWLVEKVGRRLLTLVSLGGVVVSLLFLSTGFFLSALHSPPVTMNSTDILNDTSGCFKFKSCVGCMQSTACGYCYTQYGQPWNVTQATCLPTNPDNTQLSLLGNCSTKHEGSPYFASNYCPTKYSWMALAGMILYLAFFAPGMGPMPWTINSEIYPQWARSAGNAFSAGTNWVFNVVVSLTFLDVTTALTYQGAFLLYAGFAFCGFIFIFLFLPETKGKPLEEVQELFQAGVYAGTLWDHLY</sequence>
<dbReference type="AlphaFoldDB" id="F7AEF7"/>
<dbReference type="PANTHER" id="PTHR48020">
    <property type="entry name" value="PROTON MYO-INOSITOL COTRANSPORTER"/>
    <property type="match status" value="1"/>
</dbReference>
<feature type="transmembrane region" description="Helical" evidence="8">
    <location>
        <begin position="487"/>
        <end position="505"/>
    </location>
</feature>
<dbReference type="PRINTS" id="PR00171">
    <property type="entry name" value="SUGRTRNSPORT"/>
</dbReference>
<evidence type="ECO:0000313" key="10">
    <source>
        <dbReference type="Ensembl" id="ENSCINP00000002435.3"/>
    </source>
</evidence>
<dbReference type="PROSITE" id="PS00217">
    <property type="entry name" value="SUGAR_TRANSPORT_2"/>
    <property type="match status" value="1"/>
</dbReference>
<name>F7AEF7_CIOIN</name>
<evidence type="ECO:0000256" key="8">
    <source>
        <dbReference type="SAM" id="Phobius"/>
    </source>
</evidence>
<evidence type="ECO:0000256" key="1">
    <source>
        <dbReference type="ARBA" id="ARBA00004141"/>
    </source>
</evidence>
<keyword evidence="6 8" id="KW-0472">Membrane</keyword>
<dbReference type="GO" id="GO:0015798">
    <property type="term" value="P:myo-inositol transport"/>
    <property type="evidence" value="ECO:0000318"/>
    <property type="project" value="GO_Central"/>
</dbReference>
<feature type="transmembrane region" description="Helical" evidence="8">
    <location>
        <begin position="91"/>
        <end position="109"/>
    </location>
</feature>
<dbReference type="HOGENOM" id="CLU_001265_30_5_1"/>
<reference evidence="10" key="2">
    <citation type="submission" date="2025-08" db="UniProtKB">
        <authorList>
            <consortium name="Ensembl"/>
        </authorList>
    </citation>
    <scope>IDENTIFICATION</scope>
</reference>
<dbReference type="InterPro" id="IPR005829">
    <property type="entry name" value="Sugar_transporter_CS"/>
</dbReference>
<dbReference type="OMA" id="ETGWRWM"/>
<dbReference type="CDD" id="cd17360">
    <property type="entry name" value="MFS_HMIT_like"/>
    <property type="match status" value="1"/>
</dbReference>
<evidence type="ECO:0000256" key="7">
    <source>
        <dbReference type="RuleBase" id="RU003346"/>
    </source>
</evidence>
<dbReference type="GO" id="GO:0005366">
    <property type="term" value="F:myo-inositol:proton symporter activity"/>
    <property type="evidence" value="ECO:0000318"/>
    <property type="project" value="GO_Central"/>
</dbReference>
<dbReference type="FunCoup" id="F7AEF7">
    <property type="interactions" value="4"/>
</dbReference>
<feature type="domain" description="Major facilitator superfamily (MFS) profile" evidence="9">
    <location>
        <begin position="25"/>
        <end position="539"/>
    </location>
</feature>
<feature type="transmembrane region" description="Helical" evidence="8">
    <location>
        <begin position="59"/>
        <end position="79"/>
    </location>
</feature>
<keyword evidence="4 8" id="KW-0812">Transmembrane</keyword>
<evidence type="ECO:0000256" key="3">
    <source>
        <dbReference type="ARBA" id="ARBA00022448"/>
    </source>
</evidence>
<keyword evidence="3 7" id="KW-0813">Transport</keyword>
<dbReference type="InterPro" id="IPR036259">
    <property type="entry name" value="MFS_trans_sf"/>
</dbReference>
<feature type="transmembrane region" description="Helical" evidence="8">
    <location>
        <begin position="181"/>
        <end position="200"/>
    </location>
</feature>
<comment type="subcellular location">
    <subcellularLocation>
        <location evidence="1">Membrane</location>
        <topology evidence="1">Multi-pass membrane protein</topology>
    </subcellularLocation>
</comment>
<reference evidence="10" key="3">
    <citation type="submission" date="2025-09" db="UniProtKB">
        <authorList>
            <consortium name="Ensembl"/>
        </authorList>
    </citation>
    <scope>IDENTIFICATION</scope>
</reference>
<protein>
    <recommendedName>
        <fullName evidence="9">Major facilitator superfamily (MFS) profile domain-containing protein</fullName>
    </recommendedName>
</protein>
<dbReference type="InterPro" id="IPR020846">
    <property type="entry name" value="MFS_dom"/>
</dbReference>
<dbReference type="STRING" id="7719.ENSCINP00000002435"/>
<dbReference type="GeneTree" id="ENSGT00940000155870"/>
<dbReference type="NCBIfam" id="TIGR00879">
    <property type="entry name" value="SP"/>
    <property type="match status" value="1"/>
</dbReference>
<evidence type="ECO:0000256" key="5">
    <source>
        <dbReference type="ARBA" id="ARBA00022989"/>
    </source>
</evidence>
<dbReference type="PROSITE" id="PS00216">
    <property type="entry name" value="SUGAR_TRANSPORT_1"/>
    <property type="match status" value="1"/>
</dbReference>
<comment type="similarity">
    <text evidence="2 7">Belongs to the major facilitator superfamily. Sugar transporter (TC 2.A.1.1) family.</text>
</comment>
<dbReference type="GO" id="GO:0016324">
    <property type="term" value="C:apical plasma membrane"/>
    <property type="evidence" value="ECO:0000318"/>
    <property type="project" value="GO_Central"/>
</dbReference>
<organism evidence="10 11">
    <name type="scientific">Ciona intestinalis</name>
    <name type="common">Transparent sea squirt</name>
    <name type="synonym">Ascidia intestinalis</name>
    <dbReference type="NCBI Taxonomy" id="7719"/>
    <lineage>
        <taxon>Eukaryota</taxon>
        <taxon>Metazoa</taxon>
        <taxon>Chordata</taxon>
        <taxon>Tunicata</taxon>
        <taxon>Ascidiacea</taxon>
        <taxon>Phlebobranchia</taxon>
        <taxon>Cionidae</taxon>
        <taxon>Ciona</taxon>
    </lineage>
</organism>
<evidence type="ECO:0000256" key="6">
    <source>
        <dbReference type="ARBA" id="ARBA00023136"/>
    </source>
</evidence>
<dbReference type="PANTHER" id="PTHR48020:SF12">
    <property type="entry name" value="PROTON MYO-INOSITOL COTRANSPORTER"/>
    <property type="match status" value="1"/>
</dbReference>
<evidence type="ECO:0000313" key="11">
    <source>
        <dbReference type="Proteomes" id="UP000008144"/>
    </source>
</evidence>
<accession>F7AEF7</accession>
<feature type="transmembrane region" description="Helical" evidence="8">
    <location>
        <begin position="334"/>
        <end position="359"/>
    </location>
</feature>
<keyword evidence="5 8" id="KW-1133">Transmembrane helix</keyword>
<dbReference type="Gene3D" id="1.20.1250.20">
    <property type="entry name" value="MFS general substrate transporter like domains"/>
    <property type="match status" value="2"/>
</dbReference>
<dbReference type="PROSITE" id="PS50850">
    <property type="entry name" value="MFS"/>
    <property type="match status" value="1"/>
</dbReference>
<feature type="transmembrane region" description="Helical" evidence="8">
    <location>
        <begin position="304"/>
        <end position="327"/>
    </location>
</feature>
<feature type="transmembrane region" description="Helical" evidence="8">
    <location>
        <begin position="116"/>
        <end position="137"/>
    </location>
</feature>
<dbReference type="Pfam" id="PF00083">
    <property type="entry name" value="Sugar_tr"/>
    <property type="match status" value="2"/>
</dbReference>
<keyword evidence="11" id="KW-1185">Reference proteome</keyword>
<evidence type="ECO:0000256" key="2">
    <source>
        <dbReference type="ARBA" id="ARBA00010992"/>
    </source>
</evidence>
<dbReference type="GO" id="GO:0055085">
    <property type="term" value="P:transmembrane transport"/>
    <property type="evidence" value="ECO:0000318"/>
    <property type="project" value="GO_Central"/>
</dbReference>
<evidence type="ECO:0000259" key="9">
    <source>
        <dbReference type="PROSITE" id="PS50850"/>
    </source>
</evidence>
<reference evidence="11" key="1">
    <citation type="journal article" date="2002" name="Science">
        <title>The draft genome of Ciona intestinalis: insights into chordate and vertebrate origins.</title>
        <authorList>
            <person name="Dehal P."/>
            <person name="Satou Y."/>
            <person name="Campbell R.K."/>
            <person name="Chapman J."/>
            <person name="Degnan B."/>
            <person name="De Tomaso A."/>
            <person name="Davidson B."/>
            <person name="Di Gregorio A."/>
            <person name="Gelpke M."/>
            <person name="Goodstein D.M."/>
            <person name="Harafuji N."/>
            <person name="Hastings K.E."/>
            <person name="Ho I."/>
            <person name="Hotta K."/>
            <person name="Huang W."/>
            <person name="Kawashima T."/>
            <person name="Lemaire P."/>
            <person name="Martinez D."/>
            <person name="Meinertzhagen I.A."/>
            <person name="Necula S."/>
            <person name="Nonaka M."/>
            <person name="Putnam N."/>
            <person name="Rash S."/>
            <person name="Saiga H."/>
            <person name="Satake M."/>
            <person name="Terry A."/>
            <person name="Yamada L."/>
            <person name="Wang H.G."/>
            <person name="Awazu S."/>
            <person name="Azumi K."/>
            <person name="Boore J."/>
            <person name="Branno M."/>
            <person name="Chin-Bow S."/>
            <person name="DeSantis R."/>
            <person name="Doyle S."/>
            <person name="Francino P."/>
            <person name="Keys D.N."/>
            <person name="Haga S."/>
            <person name="Hayashi H."/>
            <person name="Hino K."/>
            <person name="Imai K.S."/>
            <person name="Inaba K."/>
            <person name="Kano S."/>
            <person name="Kobayashi K."/>
            <person name="Kobayashi M."/>
            <person name="Lee B.I."/>
            <person name="Makabe K.W."/>
            <person name="Manohar C."/>
            <person name="Matassi G."/>
            <person name="Medina M."/>
            <person name="Mochizuki Y."/>
            <person name="Mount S."/>
            <person name="Morishita T."/>
            <person name="Miura S."/>
            <person name="Nakayama A."/>
            <person name="Nishizaka S."/>
            <person name="Nomoto H."/>
            <person name="Ohta F."/>
            <person name="Oishi K."/>
            <person name="Rigoutsos I."/>
            <person name="Sano M."/>
            <person name="Sasaki A."/>
            <person name="Sasakura Y."/>
            <person name="Shoguchi E."/>
            <person name="Shin-i T."/>
            <person name="Spagnuolo A."/>
            <person name="Stainier D."/>
            <person name="Suzuki M.M."/>
            <person name="Tassy O."/>
            <person name="Takatori N."/>
            <person name="Tokuoka M."/>
            <person name="Yagi K."/>
            <person name="Yoshizaki F."/>
            <person name="Wada S."/>
            <person name="Zhang C."/>
            <person name="Hyatt P.D."/>
            <person name="Larimer F."/>
            <person name="Detter C."/>
            <person name="Doggett N."/>
            <person name="Glavina T."/>
            <person name="Hawkins T."/>
            <person name="Richardson P."/>
            <person name="Lucas S."/>
            <person name="Kohara Y."/>
            <person name="Levine M."/>
            <person name="Satoh N."/>
            <person name="Rokhsar D.S."/>
        </authorList>
    </citation>
    <scope>NUCLEOTIDE SEQUENCE [LARGE SCALE GENOMIC DNA]</scope>
</reference>
<dbReference type="InterPro" id="IPR005828">
    <property type="entry name" value="MFS_sugar_transport-like"/>
</dbReference>
<feature type="transmembrane region" description="Helical" evidence="8">
    <location>
        <begin position="20"/>
        <end position="38"/>
    </location>
</feature>
<dbReference type="InterPro" id="IPR003663">
    <property type="entry name" value="Sugar/inositol_transpt"/>
</dbReference>
<dbReference type="Proteomes" id="UP000008144">
    <property type="component" value="Unassembled WGS sequence"/>
</dbReference>
<feature type="transmembrane region" description="Helical" evidence="8">
    <location>
        <begin position="517"/>
        <end position="535"/>
    </location>
</feature>
<dbReference type="Ensembl" id="ENSCINT00000002435.3">
    <property type="protein sequence ID" value="ENSCINP00000002435.3"/>
    <property type="gene ID" value="ENSCING00000001238.3"/>
</dbReference>
<feature type="transmembrane region" description="Helical" evidence="8">
    <location>
        <begin position="446"/>
        <end position="466"/>
    </location>
</feature>
<feature type="transmembrane region" description="Helical" evidence="8">
    <location>
        <begin position="267"/>
        <end position="289"/>
    </location>
</feature>
<dbReference type="InterPro" id="IPR050814">
    <property type="entry name" value="Myo-inositol_Transporter"/>
</dbReference>
<proteinExistence type="inferred from homology"/>
<dbReference type="FunFam" id="1.20.1250.20:FF:000177">
    <property type="entry name" value="proton myo-inositol cotransporter isoform X1"/>
    <property type="match status" value="1"/>
</dbReference>
<dbReference type="InParanoid" id="F7AEF7"/>